<feature type="compositionally biased region" description="Basic residues" evidence="1">
    <location>
        <begin position="7"/>
        <end position="22"/>
    </location>
</feature>
<keyword evidence="3" id="KW-1185">Reference proteome</keyword>
<organism evidence="2 3">
    <name type="scientific">Dibothriocephalus latus</name>
    <name type="common">Fish tapeworm</name>
    <name type="synonym">Diphyllobothrium latum</name>
    <dbReference type="NCBI Taxonomy" id="60516"/>
    <lineage>
        <taxon>Eukaryota</taxon>
        <taxon>Metazoa</taxon>
        <taxon>Spiralia</taxon>
        <taxon>Lophotrochozoa</taxon>
        <taxon>Platyhelminthes</taxon>
        <taxon>Cestoda</taxon>
        <taxon>Eucestoda</taxon>
        <taxon>Diphyllobothriidea</taxon>
        <taxon>Diphyllobothriidae</taxon>
        <taxon>Dibothriocephalus</taxon>
    </lineage>
</organism>
<name>A0A3P7LHB4_DIBLA</name>
<feature type="compositionally biased region" description="Polar residues" evidence="1">
    <location>
        <begin position="136"/>
        <end position="158"/>
    </location>
</feature>
<feature type="region of interest" description="Disordered" evidence="1">
    <location>
        <begin position="123"/>
        <end position="172"/>
    </location>
</feature>
<feature type="non-terminal residue" evidence="2">
    <location>
        <position position="347"/>
    </location>
</feature>
<dbReference type="EMBL" id="UYRU01048408">
    <property type="protein sequence ID" value="VDN10073.1"/>
    <property type="molecule type" value="Genomic_DNA"/>
</dbReference>
<feature type="compositionally biased region" description="Low complexity" evidence="1">
    <location>
        <begin position="123"/>
        <end position="135"/>
    </location>
</feature>
<dbReference type="Proteomes" id="UP000281553">
    <property type="component" value="Unassembled WGS sequence"/>
</dbReference>
<dbReference type="AlphaFoldDB" id="A0A3P7LHB4"/>
<feature type="compositionally biased region" description="Polar residues" evidence="1">
    <location>
        <begin position="293"/>
        <end position="318"/>
    </location>
</feature>
<evidence type="ECO:0000313" key="2">
    <source>
        <dbReference type="EMBL" id="VDN10073.1"/>
    </source>
</evidence>
<accession>A0A3P7LHB4</accession>
<gene>
    <name evidence="2" type="ORF">DILT_LOCUS5904</name>
</gene>
<proteinExistence type="predicted"/>
<feature type="compositionally biased region" description="Polar residues" evidence="1">
    <location>
        <begin position="24"/>
        <end position="37"/>
    </location>
</feature>
<reference evidence="2 3" key="1">
    <citation type="submission" date="2018-11" db="EMBL/GenBank/DDBJ databases">
        <authorList>
            <consortium name="Pathogen Informatics"/>
        </authorList>
    </citation>
    <scope>NUCLEOTIDE SEQUENCE [LARGE SCALE GENOMIC DNA]</scope>
</reference>
<evidence type="ECO:0000256" key="1">
    <source>
        <dbReference type="SAM" id="MobiDB-lite"/>
    </source>
</evidence>
<protein>
    <submittedName>
        <fullName evidence="2">Uncharacterized protein</fullName>
    </submittedName>
</protein>
<sequence length="347" mass="37126">MPSLSKFRGRRFSGSSQRRKSFSARTSQASRKVSCQSDKAPDTRRSATGNTDFLQKTFACVSGISGNEKGLSNAAPSFPSLQESQHESVAESLTVVVKGLLDECPDNNLSPSVNGLVEVARPTSSISPSTSSLTTVDTFSPSIRATSTGGPSAGMSPTTKHRHASGSSPISSSLICLPEEEAEEGGRRPPTSVWVDAATAHAWNQDDEEEGPINHPNPPTEAHSILKLQRIDLDLSDLSDGLRVLLIEDTHLRAGTLYSVAFSETEDSSDFSDRTSTLNRLYRIQLDGEKSVPTFSSTMESGGNRISSPGRSSALQTPAPSPSPLSGRGTERRRQGEALLQAWQLPQ</sequence>
<feature type="region of interest" description="Disordered" evidence="1">
    <location>
        <begin position="292"/>
        <end position="336"/>
    </location>
</feature>
<feature type="region of interest" description="Disordered" evidence="1">
    <location>
        <begin position="1"/>
        <end position="49"/>
    </location>
</feature>
<evidence type="ECO:0000313" key="3">
    <source>
        <dbReference type="Proteomes" id="UP000281553"/>
    </source>
</evidence>